<dbReference type="EMBL" id="UGRI01000002">
    <property type="protein sequence ID" value="SUB32236.1"/>
    <property type="molecule type" value="Genomic_DNA"/>
</dbReference>
<dbReference type="Gene3D" id="1.20.1250.20">
    <property type="entry name" value="MFS general substrate transporter like domains"/>
    <property type="match status" value="1"/>
</dbReference>
<feature type="domain" description="Major facilitator superfamily (MFS) profile" evidence="5">
    <location>
        <begin position="1"/>
        <end position="124"/>
    </location>
</feature>
<reference evidence="6" key="1">
    <citation type="submission" date="2018-06" db="EMBL/GenBank/DDBJ databases">
        <authorList>
            <consortium name="Pathogen Informatics"/>
            <person name="Doyle S."/>
        </authorList>
    </citation>
    <scope>NUCLEOTIDE SEQUENCE [LARGE SCALE GENOMIC DNA]</scope>
    <source>
        <strain evidence="6">NCTC11421</strain>
    </source>
</reference>
<evidence type="ECO:0000256" key="4">
    <source>
        <dbReference type="SAM" id="Phobius"/>
    </source>
</evidence>
<name>A0A379B113_NEIGO</name>
<evidence type="ECO:0000256" key="3">
    <source>
        <dbReference type="ARBA" id="ARBA00023136"/>
    </source>
</evidence>
<evidence type="ECO:0000313" key="6">
    <source>
        <dbReference type="EMBL" id="SUB32236.1"/>
    </source>
</evidence>
<dbReference type="AlphaFoldDB" id="A0A379B113"/>
<dbReference type="InterPro" id="IPR020846">
    <property type="entry name" value="MFS_dom"/>
</dbReference>
<evidence type="ECO:0000256" key="2">
    <source>
        <dbReference type="ARBA" id="ARBA00022989"/>
    </source>
</evidence>
<keyword evidence="1 4" id="KW-0812">Transmembrane</keyword>
<keyword evidence="3 4" id="KW-0472">Membrane</keyword>
<dbReference type="PROSITE" id="PS50850">
    <property type="entry name" value="MFS"/>
    <property type="match status" value="1"/>
</dbReference>
<feature type="transmembrane region" description="Helical" evidence="4">
    <location>
        <begin position="33"/>
        <end position="54"/>
    </location>
</feature>
<keyword evidence="2 4" id="KW-1133">Transmembrane helix</keyword>
<feature type="transmembrane region" description="Helical" evidence="4">
    <location>
        <begin position="9"/>
        <end position="27"/>
    </location>
</feature>
<proteinExistence type="predicted"/>
<dbReference type="Pfam" id="PF07690">
    <property type="entry name" value="MFS_1"/>
    <property type="match status" value="1"/>
</dbReference>
<evidence type="ECO:0000259" key="5">
    <source>
        <dbReference type="PROSITE" id="PS50850"/>
    </source>
</evidence>
<sequence>MHRTLQRKHILFGLYASRVAMVLIYIFSPKTDLNFYIFAAALGFTWLATVAPTAAVTGKLFGTRYLATLFGLVMLTHQIGGFLGSYIGGIVITQFGDYGWMWYADAVLADTAALLVLPVREPRTAA</sequence>
<gene>
    <name evidence="6" type="ORF">NCTC11421_03671</name>
</gene>
<dbReference type="GO" id="GO:0022857">
    <property type="term" value="F:transmembrane transporter activity"/>
    <property type="evidence" value="ECO:0007669"/>
    <property type="project" value="InterPro"/>
</dbReference>
<organism evidence="6">
    <name type="scientific">Neisseria gonorrhoeae</name>
    <dbReference type="NCBI Taxonomy" id="485"/>
    <lineage>
        <taxon>Bacteria</taxon>
        <taxon>Pseudomonadati</taxon>
        <taxon>Pseudomonadota</taxon>
        <taxon>Betaproteobacteria</taxon>
        <taxon>Neisseriales</taxon>
        <taxon>Neisseriaceae</taxon>
        <taxon>Neisseria</taxon>
    </lineage>
</organism>
<evidence type="ECO:0000256" key="1">
    <source>
        <dbReference type="ARBA" id="ARBA00022692"/>
    </source>
</evidence>
<dbReference type="InterPro" id="IPR011701">
    <property type="entry name" value="MFS"/>
</dbReference>
<feature type="transmembrane region" description="Helical" evidence="4">
    <location>
        <begin position="66"/>
        <end position="88"/>
    </location>
</feature>
<dbReference type="SUPFAM" id="SSF103473">
    <property type="entry name" value="MFS general substrate transporter"/>
    <property type="match status" value="1"/>
</dbReference>
<accession>A0A379B113</accession>
<dbReference type="InterPro" id="IPR036259">
    <property type="entry name" value="MFS_trans_sf"/>
</dbReference>
<protein>
    <submittedName>
        <fullName evidence="6">Putative transmembrane transport protein</fullName>
    </submittedName>
</protein>